<keyword evidence="1" id="KW-0479">Metal-binding</keyword>
<feature type="binding site" evidence="1">
    <location>
        <position position="122"/>
    </location>
    <ligand>
        <name>Mg(2+)</name>
        <dbReference type="ChEBI" id="CHEBI:18420"/>
    </ligand>
</feature>
<feature type="binding site" evidence="1">
    <location>
        <position position="65"/>
    </location>
    <ligand>
        <name>ATP</name>
        <dbReference type="ChEBI" id="CHEBI:30616"/>
    </ligand>
</feature>
<feature type="binding site" evidence="1">
    <location>
        <position position="234"/>
    </location>
    <ligand>
        <name>ATP</name>
        <dbReference type="ChEBI" id="CHEBI:30616"/>
    </ligand>
</feature>
<comment type="caution">
    <text evidence="1">Lacks conserved residue(s) required for the propagation of feature annotation.</text>
</comment>
<dbReference type="PANTHER" id="PTHR43210:SF5">
    <property type="entry name" value="DETHIOBIOTIN SYNTHETASE"/>
    <property type="match status" value="1"/>
</dbReference>
<dbReference type="UniPathway" id="UPA00078">
    <property type="reaction ID" value="UER00161"/>
</dbReference>
<name>A0A1H1AYB5_9MICC</name>
<keyword evidence="1" id="KW-0547">Nucleotide-binding</keyword>
<feature type="binding site" evidence="1">
    <location>
        <begin position="122"/>
        <end position="125"/>
    </location>
    <ligand>
        <name>ATP</name>
        <dbReference type="ChEBI" id="CHEBI:30616"/>
    </ligand>
</feature>
<evidence type="ECO:0000313" key="2">
    <source>
        <dbReference type="EMBL" id="SDQ44718.1"/>
    </source>
</evidence>
<keyword evidence="1" id="KW-0067">ATP-binding</keyword>
<reference evidence="2 3" key="1">
    <citation type="submission" date="2016-10" db="EMBL/GenBank/DDBJ databases">
        <authorList>
            <person name="de Groot N.N."/>
        </authorList>
    </citation>
    <scope>NUCLEOTIDE SEQUENCE [LARGE SCALE GENOMIC DNA]</scope>
    <source>
        <strain evidence="2 3">DSM 20117</strain>
    </source>
</reference>
<protein>
    <recommendedName>
        <fullName evidence="1">ATP-dependent dethiobiotin synthetase BioD</fullName>
        <ecNumber evidence="1">6.3.3.3</ecNumber>
    </recommendedName>
    <alternativeName>
        <fullName evidence="1">DTB synthetase</fullName>
        <shortName evidence="1">DTBS</shortName>
    </alternativeName>
    <alternativeName>
        <fullName evidence="1">Dethiobiotin synthase</fullName>
    </alternativeName>
</protein>
<dbReference type="RefSeq" id="WP_236777279.1">
    <property type="nucleotide sequence ID" value="NZ_CP018863.1"/>
</dbReference>
<dbReference type="NCBIfam" id="TIGR00347">
    <property type="entry name" value="bioD"/>
    <property type="match status" value="1"/>
</dbReference>
<accession>A0A1H1AYB5</accession>
<comment type="cofactor">
    <cofactor evidence="1">
        <name>Mg(2+)</name>
        <dbReference type="ChEBI" id="CHEBI:18420"/>
    </cofactor>
</comment>
<dbReference type="EMBL" id="FNKH01000002">
    <property type="protein sequence ID" value="SDQ44718.1"/>
    <property type="molecule type" value="Genomic_DNA"/>
</dbReference>
<feature type="active site" evidence="1">
    <location>
        <position position="50"/>
    </location>
</feature>
<dbReference type="HAMAP" id="MF_00336">
    <property type="entry name" value="BioD"/>
    <property type="match status" value="1"/>
</dbReference>
<feature type="binding site" evidence="1">
    <location>
        <begin position="28"/>
        <end position="33"/>
    </location>
    <ligand>
        <name>ATP</name>
        <dbReference type="ChEBI" id="CHEBI:30616"/>
    </ligand>
</feature>
<comment type="pathway">
    <text evidence="1">Cofactor biosynthesis; biotin biosynthesis; biotin from 7,8-diaminononanoate: step 1/2.</text>
</comment>
<keyword evidence="1" id="KW-0436">Ligase</keyword>
<dbReference type="AlphaFoldDB" id="A0A1H1AYB5"/>
<dbReference type="GO" id="GO:0000287">
    <property type="term" value="F:magnesium ion binding"/>
    <property type="evidence" value="ECO:0007669"/>
    <property type="project" value="UniProtKB-UniRule"/>
</dbReference>
<feature type="binding site" evidence="1">
    <location>
        <position position="32"/>
    </location>
    <ligand>
        <name>Mg(2+)</name>
        <dbReference type="ChEBI" id="CHEBI:18420"/>
    </ligand>
</feature>
<dbReference type="GO" id="GO:0005829">
    <property type="term" value="C:cytosol"/>
    <property type="evidence" value="ECO:0007669"/>
    <property type="project" value="TreeGrafter"/>
</dbReference>
<dbReference type="SUPFAM" id="SSF52540">
    <property type="entry name" value="P-loop containing nucleoside triphosphate hydrolases"/>
    <property type="match status" value="1"/>
</dbReference>
<dbReference type="GO" id="GO:0009102">
    <property type="term" value="P:biotin biosynthetic process"/>
    <property type="evidence" value="ECO:0007669"/>
    <property type="project" value="UniProtKB-UniRule"/>
</dbReference>
<keyword evidence="1" id="KW-0460">Magnesium</keyword>
<dbReference type="EC" id="6.3.3.3" evidence="1"/>
<evidence type="ECO:0000256" key="1">
    <source>
        <dbReference type="HAMAP-Rule" id="MF_00336"/>
    </source>
</evidence>
<dbReference type="InterPro" id="IPR027417">
    <property type="entry name" value="P-loop_NTPase"/>
</dbReference>
<dbReference type="PIRSF" id="PIRSF006755">
    <property type="entry name" value="DTB_synth"/>
    <property type="match status" value="1"/>
</dbReference>
<dbReference type="PANTHER" id="PTHR43210">
    <property type="entry name" value="DETHIOBIOTIN SYNTHETASE"/>
    <property type="match status" value="1"/>
</dbReference>
<gene>
    <name evidence="1" type="primary">bioD</name>
    <name evidence="2" type="ORF">SAMN04489742_1149</name>
</gene>
<dbReference type="GO" id="GO:0004141">
    <property type="term" value="F:dethiobiotin synthase activity"/>
    <property type="evidence" value="ECO:0007669"/>
    <property type="project" value="UniProtKB-UniRule"/>
</dbReference>
<comment type="similarity">
    <text evidence="1">Belongs to the dethiobiotin synthetase family.</text>
</comment>
<dbReference type="GO" id="GO:0005524">
    <property type="term" value="F:ATP binding"/>
    <property type="evidence" value="ECO:0007669"/>
    <property type="project" value="UniProtKB-UniRule"/>
</dbReference>
<dbReference type="Pfam" id="PF13500">
    <property type="entry name" value="AAA_26"/>
    <property type="match status" value="2"/>
</dbReference>
<proteinExistence type="inferred from homology"/>
<comment type="subcellular location">
    <subcellularLocation>
        <location evidence="1">Cytoplasm</location>
    </subcellularLocation>
</comment>
<dbReference type="Proteomes" id="UP000181917">
    <property type="component" value="Unassembled WGS sequence"/>
</dbReference>
<comment type="catalytic activity">
    <reaction evidence="1">
        <text>(7R,8S)-7,8-diammoniononanoate + CO2 + ATP = (4R,5S)-dethiobiotin + ADP + phosphate + 3 H(+)</text>
        <dbReference type="Rhea" id="RHEA:15805"/>
        <dbReference type="ChEBI" id="CHEBI:15378"/>
        <dbReference type="ChEBI" id="CHEBI:16526"/>
        <dbReference type="ChEBI" id="CHEBI:30616"/>
        <dbReference type="ChEBI" id="CHEBI:43474"/>
        <dbReference type="ChEBI" id="CHEBI:149469"/>
        <dbReference type="ChEBI" id="CHEBI:149473"/>
        <dbReference type="ChEBI" id="CHEBI:456216"/>
        <dbReference type="EC" id="6.3.3.3"/>
    </reaction>
</comment>
<feature type="binding site" evidence="1">
    <location>
        <position position="65"/>
    </location>
    <ligand>
        <name>Mg(2+)</name>
        <dbReference type="ChEBI" id="CHEBI:18420"/>
    </ligand>
</feature>
<dbReference type="CDD" id="cd03109">
    <property type="entry name" value="DTBS"/>
    <property type="match status" value="1"/>
</dbReference>
<dbReference type="Gene3D" id="3.40.50.300">
    <property type="entry name" value="P-loop containing nucleotide triphosphate hydrolases"/>
    <property type="match status" value="1"/>
</dbReference>
<keyword evidence="1" id="KW-0093">Biotin biosynthesis</keyword>
<feature type="binding site" evidence="1">
    <location>
        <begin position="204"/>
        <end position="205"/>
    </location>
    <ligand>
        <name>ATP</name>
        <dbReference type="ChEBI" id="CHEBI:30616"/>
    </ligand>
</feature>
<feature type="binding site" evidence="1">
    <location>
        <position position="54"/>
    </location>
    <ligand>
        <name>substrate</name>
    </ligand>
</feature>
<keyword evidence="1" id="KW-0963">Cytoplasm</keyword>
<comment type="function">
    <text evidence="1">Catalyzes a mechanistically unusual reaction, the ATP-dependent insertion of CO2 between the N7 and N8 nitrogen atoms of 7,8-diaminopelargonic acid (DAPA, also called 7,8-diammoniononanoate) to form a ureido ring.</text>
</comment>
<dbReference type="InterPro" id="IPR004472">
    <property type="entry name" value="DTB_synth_BioD"/>
</dbReference>
<comment type="subunit">
    <text evidence="1">Homodimer.</text>
</comment>
<evidence type="ECO:0000313" key="3">
    <source>
        <dbReference type="Proteomes" id="UP000181917"/>
    </source>
</evidence>
<dbReference type="STRING" id="37928.SAMN04489742_1149"/>
<keyword evidence="3" id="KW-1185">Reference proteome</keyword>
<organism evidence="2 3">
    <name type="scientific">Crystallibacter crystallopoietes</name>
    <dbReference type="NCBI Taxonomy" id="37928"/>
    <lineage>
        <taxon>Bacteria</taxon>
        <taxon>Bacillati</taxon>
        <taxon>Actinomycetota</taxon>
        <taxon>Actinomycetes</taxon>
        <taxon>Micrococcales</taxon>
        <taxon>Micrococcaceae</taxon>
        <taxon>Crystallibacter</taxon>
    </lineage>
</organism>
<sequence>MTDTPAPAGLASLNGLPPVIFVTGTDTGVGKTITTAALATALPGTVSVYKPTQTGVADGEPGDMDEVRRLSGVAAVSEGIRLLEPMAPVAAAGRQSAALPPLADHVRHIEQLATGSDHVLVEGAGGLLVELDDEGRTLADLAARVRNSGVGNAHEQISVSRGFGGGGSGVVVVCRSGLGTLNHTLLTLEALRTRSLAAAGLVIGSWPAEPSAVEEDNLRYLQNLDVPFLGAIPQDAAALHPARFQAGAREWFRLR</sequence>